<dbReference type="PANTHER" id="PTHR10903">
    <property type="entry name" value="GTPASE, IMAP FAMILY MEMBER-RELATED"/>
    <property type="match status" value="1"/>
</dbReference>
<dbReference type="OrthoDB" id="8954335at2759"/>
<dbReference type="Gene3D" id="3.40.50.300">
    <property type="entry name" value="P-loop containing nucleotide triphosphate hydrolases"/>
    <property type="match status" value="1"/>
</dbReference>
<dbReference type="GO" id="GO:0046872">
    <property type="term" value="F:metal ion binding"/>
    <property type="evidence" value="ECO:0007669"/>
    <property type="project" value="UniProtKB-KW"/>
</dbReference>
<dbReference type="PANTHER" id="PTHR10903:SF135">
    <property type="entry name" value="TRANSLOCASE OF CHLOROPLAST 120, CHLOROPLASTIC-RELATED"/>
    <property type="match status" value="1"/>
</dbReference>
<dbReference type="InterPro" id="IPR045058">
    <property type="entry name" value="GIMA/IAN/Toc"/>
</dbReference>
<evidence type="ECO:0000256" key="14">
    <source>
        <dbReference type="ARBA" id="ARBA00023134"/>
    </source>
</evidence>
<gene>
    <name evidence="18" type="ORF">F8M41_010740</name>
</gene>
<dbReference type="Pfam" id="PF04548">
    <property type="entry name" value="AIG1"/>
    <property type="match status" value="1"/>
</dbReference>
<name>A0A8H4EQ98_GIGMA</name>
<keyword evidence="14" id="KW-0342">GTP-binding</keyword>
<evidence type="ECO:0000256" key="9">
    <source>
        <dbReference type="ARBA" id="ARBA00022801"/>
    </source>
</evidence>
<keyword evidence="13" id="KW-1133">Transmembrane helix</keyword>
<protein>
    <submittedName>
        <fullName evidence="18">GTPase imap family member 7-like</fullName>
    </submittedName>
</protein>
<evidence type="ECO:0000313" key="18">
    <source>
        <dbReference type="EMBL" id="KAF0533040.1"/>
    </source>
</evidence>
<dbReference type="Proteomes" id="UP000439903">
    <property type="component" value="Unassembled WGS sequence"/>
</dbReference>
<reference evidence="18 19" key="1">
    <citation type="journal article" date="2019" name="Environ. Microbiol.">
        <title>At the nexus of three kingdoms: the genome of the mycorrhizal fungus Gigaspora margarita provides insights into plant, endobacterial and fungal interactions.</title>
        <authorList>
            <person name="Venice F."/>
            <person name="Ghignone S."/>
            <person name="Salvioli di Fossalunga A."/>
            <person name="Amselem J."/>
            <person name="Novero M."/>
            <person name="Xianan X."/>
            <person name="Sedzielewska Toro K."/>
            <person name="Morin E."/>
            <person name="Lipzen A."/>
            <person name="Grigoriev I.V."/>
            <person name="Henrissat B."/>
            <person name="Martin F.M."/>
            <person name="Bonfante P."/>
        </authorList>
    </citation>
    <scope>NUCLEOTIDE SEQUENCE [LARGE SCALE GENOMIC DNA]</scope>
    <source>
        <strain evidence="18 19">BEG34</strain>
    </source>
</reference>
<keyword evidence="5" id="KW-0934">Plastid</keyword>
<dbReference type="SUPFAM" id="SSF52540">
    <property type="entry name" value="P-loop containing nucleoside triphosphate hydrolases"/>
    <property type="match status" value="1"/>
</dbReference>
<dbReference type="GO" id="GO:0015031">
    <property type="term" value="P:protein transport"/>
    <property type="evidence" value="ECO:0007669"/>
    <property type="project" value="UniProtKB-KW"/>
</dbReference>
<evidence type="ECO:0000256" key="15">
    <source>
        <dbReference type="ARBA" id="ARBA00023136"/>
    </source>
</evidence>
<evidence type="ECO:0000256" key="1">
    <source>
        <dbReference type="ARBA" id="ARBA00001946"/>
    </source>
</evidence>
<proteinExistence type="predicted"/>
<evidence type="ECO:0000256" key="12">
    <source>
        <dbReference type="ARBA" id="ARBA00022927"/>
    </source>
</evidence>
<evidence type="ECO:0000256" key="16">
    <source>
        <dbReference type="ARBA" id="ARBA00024013"/>
    </source>
</evidence>
<organism evidence="18 19">
    <name type="scientific">Gigaspora margarita</name>
    <dbReference type="NCBI Taxonomy" id="4874"/>
    <lineage>
        <taxon>Eukaryota</taxon>
        <taxon>Fungi</taxon>
        <taxon>Fungi incertae sedis</taxon>
        <taxon>Mucoromycota</taxon>
        <taxon>Glomeromycotina</taxon>
        <taxon>Glomeromycetes</taxon>
        <taxon>Diversisporales</taxon>
        <taxon>Gigasporaceae</taxon>
        <taxon>Gigaspora</taxon>
    </lineage>
</organism>
<evidence type="ECO:0000256" key="6">
    <source>
        <dbReference type="ARBA" id="ARBA00022692"/>
    </source>
</evidence>
<keyword evidence="8" id="KW-0547">Nucleotide-binding</keyword>
<keyword evidence="19" id="KW-1185">Reference proteome</keyword>
<evidence type="ECO:0000256" key="2">
    <source>
        <dbReference type="ARBA" id="ARBA00004167"/>
    </source>
</evidence>
<evidence type="ECO:0000256" key="11">
    <source>
        <dbReference type="ARBA" id="ARBA00022842"/>
    </source>
</evidence>
<accession>A0A8H4EQ98</accession>
<evidence type="ECO:0000259" key="17">
    <source>
        <dbReference type="Pfam" id="PF04548"/>
    </source>
</evidence>
<feature type="domain" description="AIG1-type G" evidence="17">
    <location>
        <begin position="8"/>
        <end position="139"/>
    </location>
</feature>
<evidence type="ECO:0000256" key="13">
    <source>
        <dbReference type="ARBA" id="ARBA00022989"/>
    </source>
</evidence>
<evidence type="ECO:0000256" key="8">
    <source>
        <dbReference type="ARBA" id="ARBA00022741"/>
    </source>
</evidence>
<evidence type="ECO:0000256" key="3">
    <source>
        <dbReference type="ARBA" id="ARBA00022448"/>
    </source>
</evidence>
<evidence type="ECO:0000256" key="10">
    <source>
        <dbReference type="ARBA" id="ARBA00022805"/>
    </source>
</evidence>
<evidence type="ECO:0000256" key="5">
    <source>
        <dbReference type="ARBA" id="ARBA00022640"/>
    </source>
</evidence>
<dbReference type="GO" id="GO:0005525">
    <property type="term" value="F:GTP binding"/>
    <property type="evidence" value="ECO:0007669"/>
    <property type="project" value="UniProtKB-KW"/>
</dbReference>
<keyword evidence="15" id="KW-0472">Membrane</keyword>
<keyword evidence="3" id="KW-0813">Transport</keyword>
<comment type="caution">
    <text evidence="18">The sequence shown here is derived from an EMBL/GenBank/DDBJ whole genome shotgun (WGS) entry which is preliminary data.</text>
</comment>
<keyword evidence="7" id="KW-0479">Metal-binding</keyword>
<dbReference type="AlphaFoldDB" id="A0A8H4EQ98"/>
<dbReference type="InterPro" id="IPR027417">
    <property type="entry name" value="P-loop_NTPase"/>
</dbReference>
<keyword evidence="9" id="KW-0378">Hydrolase</keyword>
<keyword evidence="12" id="KW-0653">Protein transport</keyword>
<evidence type="ECO:0000256" key="7">
    <source>
        <dbReference type="ARBA" id="ARBA00022723"/>
    </source>
</evidence>
<dbReference type="InterPro" id="IPR006703">
    <property type="entry name" value="G_AIG1"/>
</dbReference>
<keyword evidence="6" id="KW-0812">Transmembrane</keyword>
<evidence type="ECO:0000313" key="19">
    <source>
        <dbReference type="Proteomes" id="UP000439903"/>
    </source>
</evidence>
<comment type="subcellular location">
    <subcellularLocation>
        <location evidence="2">Membrane</location>
        <topology evidence="2">Single-pass membrane protein</topology>
    </subcellularLocation>
    <subcellularLocation>
        <location evidence="16">Plastid</location>
        <location evidence="16">Chloroplast outer membrane</location>
    </subcellularLocation>
</comment>
<comment type="cofactor">
    <cofactor evidence="1">
        <name>Mg(2+)</name>
        <dbReference type="ChEBI" id="CHEBI:18420"/>
    </cofactor>
</comment>
<evidence type="ECO:0000256" key="4">
    <source>
        <dbReference type="ARBA" id="ARBA00022528"/>
    </source>
</evidence>
<dbReference type="GO" id="GO:0016020">
    <property type="term" value="C:membrane"/>
    <property type="evidence" value="ECO:0007669"/>
    <property type="project" value="UniProtKB-SubCell"/>
</dbReference>
<keyword evidence="10" id="KW-1002">Plastid outer membrane</keyword>
<keyword evidence="11" id="KW-0460">Magnesium</keyword>
<dbReference type="GO" id="GO:0016787">
    <property type="term" value="F:hydrolase activity"/>
    <property type="evidence" value="ECO:0007669"/>
    <property type="project" value="UniProtKB-KW"/>
</dbReference>
<dbReference type="EMBL" id="WTPW01000223">
    <property type="protein sequence ID" value="KAF0533040.1"/>
    <property type="molecule type" value="Genomic_DNA"/>
</dbReference>
<keyword evidence="4" id="KW-0150">Chloroplast</keyword>
<sequence length="502" mass="57767">MHIREEVRNILLIGSAGKGKSTLANVLTETNDFDENTNRIRGTEELKSEEFGYEGIKYRIIDTVGFGDSTKSTGEILSKLEKKADIISEGLNQILFVTNGRFTKEEVEAFKLLSKAIFDDQVTDFTTIVCTNFPDFEDYEACERDRKLFREETVKFSEQLAHPVIIYVDNPPAKGRYLSFYRESREESRKILLTHLKTCQEIYRPELLAKFSKMVDEFNLIIEDINKETIIVDYYLNNCISYLKEVIIEREKIVEMIEERKENVKEQMKQRCFFNTLGHAAILSGKALAVAGLWFPPAFVPGVILSTGGWFGVASSDSVSIIKENEAYQIFEKCLVDDKEKSEMLENSQIELKDAIGKFKEINSRFENSEYKKHDIDRKKIEVAKDVLNKIWGEEIKSDINLKTDAKIKHSTGIKAVRAAVEAFCKIVPSPLSFYCIYRDHKEVESRTSVEDMEKAIKDWKDGLKAFKEKEQLLNIEYEKITSCKEEMSNLLLTLIEIPTPT</sequence>